<dbReference type="PANTHER" id="PTHR23291:SF50">
    <property type="entry name" value="PROTEIN LIFEGUARD 4"/>
    <property type="match status" value="1"/>
</dbReference>
<dbReference type="GO" id="GO:0016020">
    <property type="term" value="C:membrane"/>
    <property type="evidence" value="ECO:0007669"/>
    <property type="project" value="UniProtKB-SubCell"/>
</dbReference>
<feature type="transmembrane region" description="Helical" evidence="5">
    <location>
        <begin position="70"/>
        <end position="92"/>
    </location>
</feature>
<protein>
    <submittedName>
        <fullName evidence="6">Uncharacterized protein</fullName>
    </submittedName>
</protein>
<keyword evidence="3 5" id="KW-1133">Transmembrane helix</keyword>
<keyword evidence="4 5" id="KW-0472">Membrane</keyword>
<evidence type="ECO:0000256" key="4">
    <source>
        <dbReference type="ARBA" id="ARBA00023136"/>
    </source>
</evidence>
<evidence type="ECO:0000256" key="2">
    <source>
        <dbReference type="ARBA" id="ARBA00022692"/>
    </source>
</evidence>
<reference evidence="6 7" key="1">
    <citation type="journal article" date="2021" name="Nat. Commun.">
        <title>Incipient diploidization of the medicinal plant Perilla within 10,000 years.</title>
        <authorList>
            <person name="Zhang Y."/>
            <person name="Shen Q."/>
            <person name="Leng L."/>
            <person name="Zhang D."/>
            <person name="Chen S."/>
            <person name="Shi Y."/>
            <person name="Ning Z."/>
            <person name="Chen S."/>
        </authorList>
    </citation>
    <scope>NUCLEOTIDE SEQUENCE [LARGE SCALE GENOMIC DNA]</scope>
    <source>
        <strain evidence="7">cv. PC099</strain>
    </source>
</reference>
<keyword evidence="2 5" id="KW-0812">Transmembrane</keyword>
<comment type="similarity">
    <text evidence="5">Belongs to the BI1 family.</text>
</comment>
<accession>A0AAD4JDF2</accession>
<evidence type="ECO:0000256" key="5">
    <source>
        <dbReference type="RuleBase" id="RU004379"/>
    </source>
</evidence>
<dbReference type="InterPro" id="IPR006214">
    <property type="entry name" value="Bax_inhibitor_1-related"/>
</dbReference>
<gene>
    <name evidence="6" type="ORF">C2S53_011004</name>
</gene>
<name>A0AAD4JDF2_PERFH</name>
<evidence type="ECO:0000313" key="7">
    <source>
        <dbReference type="Proteomes" id="UP001190926"/>
    </source>
</evidence>
<feature type="transmembrane region" description="Helical" evidence="5">
    <location>
        <begin position="129"/>
        <end position="145"/>
    </location>
</feature>
<comment type="caution">
    <text evidence="6">The sequence shown here is derived from an EMBL/GenBank/DDBJ whole genome shotgun (WGS) entry which is preliminary data.</text>
</comment>
<dbReference type="Pfam" id="PF01027">
    <property type="entry name" value="Bax1-I"/>
    <property type="match status" value="1"/>
</dbReference>
<evidence type="ECO:0000256" key="3">
    <source>
        <dbReference type="ARBA" id="ARBA00022989"/>
    </source>
</evidence>
<dbReference type="Proteomes" id="UP001190926">
    <property type="component" value="Unassembled WGS sequence"/>
</dbReference>
<dbReference type="AlphaFoldDB" id="A0AAD4JDF2"/>
<dbReference type="EMBL" id="SDAM02000082">
    <property type="protein sequence ID" value="KAH6831779.1"/>
    <property type="molecule type" value="Genomic_DNA"/>
</dbReference>
<keyword evidence="7" id="KW-1185">Reference proteome</keyword>
<evidence type="ECO:0000256" key="1">
    <source>
        <dbReference type="ARBA" id="ARBA00004141"/>
    </source>
</evidence>
<comment type="subcellular location">
    <subcellularLocation>
        <location evidence="1">Membrane</location>
        <topology evidence="1">Multi-pass membrane protein</topology>
    </subcellularLocation>
</comment>
<comment type="caution">
    <text evidence="5">Lacks conserved residue(s) required for the propagation of feature annotation.</text>
</comment>
<proteinExistence type="inferred from homology"/>
<dbReference type="PANTHER" id="PTHR23291">
    <property type="entry name" value="BAX INHIBITOR-RELATED"/>
    <property type="match status" value="1"/>
</dbReference>
<evidence type="ECO:0000313" key="6">
    <source>
        <dbReference type="EMBL" id="KAH6831779.1"/>
    </source>
</evidence>
<organism evidence="6 7">
    <name type="scientific">Perilla frutescens var. hirtella</name>
    <name type="common">Perilla citriodora</name>
    <name type="synonym">Perilla setoyensis</name>
    <dbReference type="NCBI Taxonomy" id="608512"/>
    <lineage>
        <taxon>Eukaryota</taxon>
        <taxon>Viridiplantae</taxon>
        <taxon>Streptophyta</taxon>
        <taxon>Embryophyta</taxon>
        <taxon>Tracheophyta</taxon>
        <taxon>Spermatophyta</taxon>
        <taxon>Magnoliopsida</taxon>
        <taxon>eudicotyledons</taxon>
        <taxon>Gunneridae</taxon>
        <taxon>Pentapetalae</taxon>
        <taxon>asterids</taxon>
        <taxon>lamiids</taxon>
        <taxon>Lamiales</taxon>
        <taxon>Lamiaceae</taxon>
        <taxon>Nepetoideae</taxon>
        <taxon>Elsholtzieae</taxon>
        <taxon>Perilla</taxon>
    </lineage>
</organism>
<sequence>MSNEKGDVEAALLYPSMQENPARPQMGVYSESVFDPHRSTPRHRRHCSRSWASDPGPSVTPPLVVANPPIAIFFISWGGLTFYLAIVITLVIEPSSPQLLSTQDFHIVLRLSLLHSLVIFFPMRRIYDMIYSGIVVLIFSVYIIYDTDQLIKRHSYDQYIWASIRLYLDILKIFVRLLQFLRAVNR</sequence>